<dbReference type="KEGG" id="sscu:CEP64_02680"/>
<protein>
    <submittedName>
        <fullName evidence="1">Uncharacterized protein</fullName>
    </submittedName>
</protein>
<dbReference type="EMBL" id="CP022046">
    <property type="protein sequence ID" value="ASE33544.1"/>
    <property type="molecule type" value="Genomic_DNA"/>
</dbReference>
<accession>A0AAI8GT84</accession>
<evidence type="ECO:0000313" key="2">
    <source>
        <dbReference type="Proteomes" id="UP000197058"/>
    </source>
</evidence>
<reference evidence="2" key="1">
    <citation type="submission" date="2017-06" db="EMBL/GenBank/DDBJ databases">
        <title>FDA dAtabase for Regulatory Grade micrObial Sequences (FDA-ARGOS): Supporting development and validation of Infectious Disease Dx tests.</title>
        <authorList>
            <person name="Goldberg B."/>
            <person name="Campos J."/>
            <person name="Tallon L."/>
            <person name="Sadzewicz L."/>
            <person name="Sengamalay N."/>
            <person name="Ott S."/>
            <person name="Godinez A."/>
            <person name="Nagaraj S."/>
            <person name="Vavikolanu K."/>
            <person name="Nadendla S."/>
            <person name="George J."/>
            <person name="Geyer C."/>
            <person name="Sichtig H."/>
        </authorList>
    </citation>
    <scope>NUCLEOTIDE SEQUENCE [LARGE SCALE GENOMIC DNA]</scope>
    <source>
        <strain evidence="2">FDAARGOS_285</strain>
    </source>
</reference>
<dbReference type="RefSeq" id="WP_088592224.1">
    <property type="nucleotide sequence ID" value="NZ_CP022046.2"/>
</dbReference>
<organism evidence="1 2">
    <name type="scientific">Mammaliicoccus sciuri</name>
    <name type="common">Staphylococcus sciuri</name>
    <dbReference type="NCBI Taxonomy" id="1296"/>
    <lineage>
        <taxon>Bacteria</taxon>
        <taxon>Bacillati</taxon>
        <taxon>Bacillota</taxon>
        <taxon>Bacilli</taxon>
        <taxon>Bacillales</taxon>
        <taxon>Staphylococcaceae</taxon>
        <taxon>Mammaliicoccus</taxon>
    </lineage>
</organism>
<gene>
    <name evidence="1" type="ORF">CEP64_02680</name>
</gene>
<sequence length="173" mass="19736">MKKTLIITVLVVLIISIGSIGYRQYVKANETFTDYALTKEKIQLNHDHEISVGKLKISNLDANTVSNELTINMDMTILKNKGSKYEFEKNLDGAFNLFVDDLYDTSSGKYELKNSKYKTTSETYDKYEAHLSFSTKLDNIKGKHKLELVYLDRNGHKLKKLYLPISVDGGKIV</sequence>
<name>A0AAI8GT84_MAMSC</name>
<dbReference type="AlphaFoldDB" id="A0AAI8GT84"/>
<proteinExistence type="predicted"/>
<dbReference type="Proteomes" id="UP000197058">
    <property type="component" value="Chromosome"/>
</dbReference>
<evidence type="ECO:0000313" key="1">
    <source>
        <dbReference type="EMBL" id="ASE33544.1"/>
    </source>
</evidence>